<keyword evidence="1" id="KW-0472">Membrane</keyword>
<keyword evidence="3" id="KW-1185">Reference proteome</keyword>
<dbReference type="RefSeq" id="WP_188177507.1">
    <property type="nucleotide sequence ID" value="NZ_JACVVD010000012.1"/>
</dbReference>
<accession>A0A926KV42</accession>
<dbReference type="AlphaFoldDB" id="A0A926KV42"/>
<dbReference type="Proteomes" id="UP000650466">
    <property type="component" value="Unassembled WGS sequence"/>
</dbReference>
<reference evidence="2" key="1">
    <citation type="submission" date="2020-09" db="EMBL/GenBank/DDBJ databases">
        <title>Draft Genome Sequence of Paenibacillus sp. WST5.</title>
        <authorList>
            <person name="Bao Z."/>
        </authorList>
    </citation>
    <scope>NUCLEOTIDE SEQUENCE</scope>
    <source>
        <strain evidence="2">WST5</strain>
    </source>
</reference>
<dbReference type="EMBL" id="JACVVD010000012">
    <property type="protein sequence ID" value="MBD0383731.1"/>
    <property type="molecule type" value="Genomic_DNA"/>
</dbReference>
<evidence type="ECO:0000313" key="2">
    <source>
        <dbReference type="EMBL" id="MBD0383731.1"/>
    </source>
</evidence>
<feature type="transmembrane region" description="Helical" evidence="1">
    <location>
        <begin position="59"/>
        <end position="78"/>
    </location>
</feature>
<evidence type="ECO:0000256" key="1">
    <source>
        <dbReference type="SAM" id="Phobius"/>
    </source>
</evidence>
<keyword evidence="1" id="KW-1133">Transmembrane helix</keyword>
<name>A0A926KV42_9BACL</name>
<protein>
    <submittedName>
        <fullName evidence="2">Uncharacterized protein</fullName>
    </submittedName>
</protein>
<feature type="transmembrane region" description="Helical" evidence="1">
    <location>
        <begin position="32"/>
        <end position="52"/>
    </location>
</feature>
<sequence>MAKLFKIFLTALVLILGYIVVAPYQYGMSTTLFYTVSIGCIVFSAVLVFLLLKKATAKEIVSIVVLILLIIFSTYEIYDQQPNIRIKQKIAEFLPNAPIEIAGFRRLEPATIAAQPYYLNEDYPKNELSDVQWSRTVFLKRAISPEKSVDYYAIRFKRPYMINGNDVSKKACSNLMCSYYFTGSIILDPIAGELLGLWIENKGVGK</sequence>
<organism evidence="2 3">
    <name type="scientific">Paenibacillus sedimenti</name>
    <dbReference type="NCBI Taxonomy" id="2770274"/>
    <lineage>
        <taxon>Bacteria</taxon>
        <taxon>Bacillati</taxon>
        <taxon>Bacillota</taxon>
        <taxon>Bacilli</taxon>
        <taxon>Bacillales</taxon>
        <taxon>Paenibacillaceae</taxon>
        <taxon>Paenibacillus</taxon>
    </lineage>
</organism>
<comment type="caution">
    <text evidence="2">The sequence shown here is derived from an EMBL/GenBank/DDBJ whole genome shotgun (WGS) entry which is preliminary data.</text>
</comment>
<gene>
    <name evidence="2" type="ORF">ICC18_27000</name>
</gene>
<evidence type="ECO:0000313" key="3">
    <source>
        <dbReference type="Proteomes" id="UP000650466"/>
    </source>
</evidence>
<feature type="transmembrane region" description="Helical" evidence="1">
    <location>
        <begin position="7"/>
        <end position="26"/>
    </location>
</feature>
<proteinExistence type="predicted"/>
<keyword evidence="1" id="KW-0812">Transmembrane</keyword>